<reference evidence="1 2" key="1">
    <citation type="submission" date="2021-06" db="EMBL/GenBank/DDBJ databases">
        <title>Caerostris extrusa draft genome.</title>
        <authorList>
            <person name="Kono N."/>
            <person name="Arakawa K."/>
        </authorList>
    </citation>
    <scope>NUCLEOTIDE SEQUENCE [LARGE SCALE GENOMIC DNA]</scope>
</reference>
<keyword evidence="2" id="KW-1185">Reference proteome</keyword>
<dbReference type="Proteomes" id="UP001054945">
    <property type="component" value="Unassembled WGS sequence"/>
</dbReference>
<proteinExistence type="predicted"/>
<dbReference type="AlphaFoldDB" id="A0AAV4QZN9"/>
<protein>
    <submittedName>
        <fullName evidence="1">Uncharacterized protein</fullName>
    </submittedName>
</protein>
<comment type="caution">
    <text evidence="1">The sequence shown here is derived from an EMBL/GenBank/DDBJ whole genome shotgun (WGS) entry which is preliminary data.</text>
</comment>
<evidence type="ECO:0000313" key="1">
    <source>
        <dbReference type="EMBL" id="GIY13592.1"/>
    </source>
</evidence>
<gene>
    <name evidence="1" type="ORF">CEXT_289101</name>
</gene>
<organism evidence="1 2">
    <name type="scientific">Caerostris extrusa</name>
    <name type="common">Bark spider</name>
    <name type="synonym">Caerostris bankana</name>
    <dbReference type="NCBI Taxonomy" id="172846"/>
    <lineage>
        <taxon>Eukaryota</taxon>
        <taxon>Metazoa</taxon>
        <taxon>Ecdysozoa</taxon>
        <taxon>Arthropoda</taxon>
        <taxon>Chelicerata</taxon>
        <taxon>Arachnida</taxon>
        <taxon>Araneae</taxon>
        <taxon>Araneomorphae</taxon>
        <taxon>Entelegynae</taxon>
        <taxon>Araneoidea</taxon>
        <taxon>Araneidae</taxon>
        <taxon>Caerostris</taxon>
    </lineage>
</organism>
<name>A0AAV4QZN9_CAEEX</name>
<accession>A0AAV4QZN9</accession>
<dbReference type="EMBL" id="BPLR01006963">
    <property type="protein sequence ID" value="GIY13592.1"/>
    <property type="molecule type" value="Genomic_DNA"/>
</dbReference>
<sequence>MCMVQLGPKFTPVPFKLISQQSSRRTQLVMSVNINQNQEHYNFSKERGMNGDSVKKTLFANKNLFLKDDDETQKWSFLSLPARTIRFGLSQSGDKTCSTILKNDSYHFEYAKLLGTYNIAL</sequence>
<evidence type="ECO:0000313" key="2">
    <source>
        <dbReference type="Proteomes" id="UP001054945"/>
    </source>
</evidence>